<dbReference type="Gene3D" id="1.10.3090.10">
    <property type="entry name" value="cca-adding enzyme, domain 2"/>
    <property type="match status" value="1"/>
</dbReference>
<keyword evidence="10 11" id="KW-0694">RNA-binding</keyword>
<keyword evidence="8" id="KW-0067">ATP-binding</keyword>
<dbReference type="Gene3D" id="3.30.460.10">
    <property type="entry name" value="Beta Polymerase, domain 2"/>
    <property type="match status" value="1"/>
</dbReference>
<dbReference type="Pfam" id="PF12627">
    <property type="entry name" value="PolyA_pol_RNAbd"/>
    <property type="match status" value="1"/>
</dbReference>
<evidence type="ECO:0000256" key="6">
    <source>
        <dbReference type="ARBA" id="ARBA00022741"/>
    </source>
</evidence>
<dbReference type="PANTHER" id="PTHR47545:SF1">
    <property type="entry name" value="MULTIFUNCTIONAL CCA PROTEIN"/>
    <property type="match status" value="1"/>
</dbReference>
<dbReference type="Proteomes" id="UP001447842">
    <property type="component" value="Chromosome"/>
</dbReference>
<evidence type="ECO:0000256" key="11">
    <source>
        <dbReference type="RuleBase" id="RU003953"/>
    </source>
</evidence>
<keyword evidence="3" id="KW-0819">tRNA processing</keyword>
<evidence type="ECO:0000256" key="7">
    <source>
        <dbReference type="ARBA" id="ARBA00022800"/>
    </source>
</evidence>
<keyword evidence="5" id="KW-0479">Metal-binding</keyword>
<keyword evidence="6" id="KW-0547">Nucleotide-binding</keyword>
<evidence type="ECO:0000256" key="2">
    <source>
        <dbReference type="ARBA" id="ARBA00022679"/>
    </source>
</evidence>
<dbReference type="PANTHER" id="PTHR47545">
    <property type="entry name" value="MULTIFUNCTIONAL CCA PROTEIN"/>
    <property type="match status" value="1"/>
</dbReference>
<evidence type="ECO:0000256" key="8">
    <source>
        <dbReference type="ARBA" id="ARBA00022840"/>
    </source>
</evidence>
<keyword evidence="15" id="KW-1185">Reference proteome</keyword>
<evidence type="ECO:0000259" key="12">
    <source>
        <dbReference type="Pfam" id="PF01743"/>
    </source>
</evidence>
<proteinExistence type="inferred from homology"/>
<name>A0ABZ3H994_9BACT</name>
<dbReference type="SUPFAM" id="SSF81301">
    <property type="entry name" value="Nucleotidyltransferase"/>
    <property type="match status" value="1"/>
</dbReference>
<dbReference type="InterPro" id="IPR043519">
    <property type="entry name" value="NT_sf"/>
</dbReference>
<keyword evidence="9" id="KW-0460">Magnesium</keyword>
<dbReference type="CDD" id="cd05398">
    <property type="entry name" value="NT_ClassII-CCAase"/>
    <property type="match status" value="1"/>
</dbReference>
<evidence type="ECO:0000313" key="14">
    <source>
        <dbReference type="EMBL" id="XAU15107.1"/>
    </source>
</evidence>
<dbReference type="InterPro" id="IPR050124">
    <property type="entry name" value="tRNA_CCA-adding_enzyme"/>
</dbReference>
<evidence type="ECO:0000256" key="3">
    <source>
        <dbReference type="ARBA" id="ARBA00022694"/>
    </source>
</evidence>
<protein>
    <recommendedName>
        <fullName evidence="16">CCA tRNA nucleotidyltransferase</fullName>
    </recommendedName>
</protein>
<dbReference type="RefSeq" id="WP_345972699.1">
    <property type="nucleotide sequence ID" value="NZ_CP147920.1"/>
</dbReference>
<dbReference type="Pfam" id="PF01743">
    <property type="entry name" value="PolyA_pol"/>
    <property type="match status" value="1"/>
</dbReference>
<comment type="similarity">
    <text evidence="11">Belongs to the tRNA nucleotidyltransferase/poly(A) polymerase family.</text>
</comment>
<gene>
    <name evidence="14" type="ORF">WCY31_00040</name>
</gene>
<dbReference type="InterPro" id="IPR002646">
    <property type="entry name" value="PolA_pol_head_dom"/>
</dbReference>
<evidence type="ECO:0000256" key="9">
    <source>
        <dbReference type="ARBA" id="ARBA00022842"/>
    </source>
</evidence>
<comment type="cofactor">
    <cofactor evidence="1">
        <name>Mg(2+)</name>
        <dbReference type="ChEBI" id="CHEBI:18420"/>
    </cofactor>
</comment>
<organism evidence="14 15">
    <name type="scientific">Sulfurimonas diazotrophicus</name>
    <dbReference type="NCBI Taxonomy" id="3131939"/>
    <lineage>
        <taxon>Bacteria</taxon>
        <taxon>Pseudomonadati</taxon>
        <taxon>Campylobacterota</taxon>
        <taxon>Epsilonproteobacteria</taxon>
        <taxon>Campylobacterales</taxon>
        <taxon>Sulfurimonadaceae</taxon>
        <taxon>Sulfurimonas</taxon>
    </lineage>
</organism>
<evidence type="ECO:0000256" key="1">
    <source>
        <dbReference type="ARBA" id="ARBA00001946"/>
    </source>
</evidence>
<keyword evidence="2 11" id="KW-0808">Transferase</keyword>
<evidence type="ECO:0000313" key="15">
    <source>
        <dbReference type="Proteomes" id="UP001447842"/>
    </source>
</evidence>
<dbReference type="SUPFAM" id="SSF81891">
    <property type="entry name" value="Poly A polymerase C-terminal region-like"/>
    <property type="match status" value="1"/>
</dbReference>
<evidence type="ECO:0008006" key="16">
    <source>
        <dbReference type="Google" id="ProtNLM"/>
    </source>
</evidence>
<evidence type="ECO:0000256" key="5">
    <source>
        <dbReference type="ARBA" id="ARBA00022723"/>
    </source>
</evidence>
<accession>A0ABZ3H994</accession>
<keyword evidence="7" id="KW-0692">RNA repair</keyword>
<dbReference type="EMBL" id="CP147920">
    <property type="protein sequence ID" value="XAU15107.1"/>
    <property type="molecule type" value="Genomic_DNA"/>
</dbReference>
<evidence type="ECO:0000256" key="10">
    <source>
        <dbReference type="ARBA" id="ARBA00022884"/>
    </source>
</evidence>
<dbReference type="InterPro" id="IPR032828">
    <property type="entry name" value="PolyA_RNA-bd"/>
</dbReference>
<feature type="domain" description="Poly A polymerase head" evidence="12">
    <location>
        <begin position="27"/>
        <end position="153"/>
    </location>
</feature>
<sequence length="428" mass="47073">MKPMPALPDALAPLIDALAAQGVRPVFVGGYVRDALLEVPSKDIDIECFGAGSLEALIPLLTPFGSVNSVGKSFGVLKLSLGDYDLDLSLPRVETKTGPGHTGFAVTTFETFDFKTAAKRRDFTVNAIGYDPVKKELLDPYGGERDLETQTLRCVNESTFVEDPLRLLRAVQFSARFRLIPDPHLIRLAHTMMAQGMLAELPKERIFEEFKKLLLKSDTPSVGLRTMHLLHITPFFPELAALVATDLWDIVLRALDTMAVIRRRVNSDPLAMMFAPLCIGMQDPNAFLTSLTDDKRLVLNVLDYVKYHGQPERLYAEAAPDAEVMRLARDVRIDTIAAVAEACYRGRHPAAETSDAVVWLLHKAERLGVLNAPRSALLNGEALIAAGLSPSPRFKTILDAAYDAQLEGAFSDEEGAKAWLKDYLSDLG</sequence>
<reference evidence="14 15" key="1">
    <citation type="submission" date="2024-03" db="EMBL/GenBank/DDBJ databases">
        <title>Sulfurimonas sp. HSL3-1.</title>
        <authorList>
            <person name="Wang S."/>
        </authorList>
    </citation>
    <scope>NUCLEOTIDE SEQUENCE [LARGE SCALE GENOMIC DNA]</scope>
    <source>
        <strain evidence="14 15">HSL3-1</strain>
    </source>
</reference>
<feature type="domain" description="tRNA nucleotidyltransferase/poly(A) polymerase RNA and SrmB- binding" evidence="13">
    <location>
        <begin position="193"/>
        <end position="241"/>
    </location>
</feature>
<evidence type="ECO:0000256" key="4">
    <source>
        <dbReference type="ARBA" id="ARBA00022695"/>
    </source>
</evidence>
<evidence type="ECO:0000259" key="13">
    <source>
        <dbReference type="Pfam" id="PF12627"/>
    </source>
</evidence>
<keyword evidence="4" id="KW-0548">Nucleotidyltransferase</keyword>